<keyword evidence="5 6" id="KW-0472">Membrane</keyword>
<evidence type="ECO:0000256" key="1">
    <source>
        <dbReference type="ARBA" id="ARBA00004141"/>
    </source>
</evidence>
<evidence type="ECO:0000313" key="9">
    <source>
        <dbReference type="Proteomes" id="UP000522333"/>
    </source>
</evidence>
<keyword evidence="3 6" id="KW-0812">Transmembrane</keyword>
<dbReference type="InterPro" id="IPR004680">
    <property type="entry name" value="Cit_transptr-like_dom"/>
</dbReference>
<feature type="transmembrane region" description="Helical" evidence="6">
    <location>
        <begin position="400"/>
        <end position="423"/>
    </location>
</feature>
<feature type="transmembrane region" description="Helical" evidence="6">
    <location>
        <begin position="20"/>
        <end position="46"/>
    </location>
</feature>
<proteinExistence type="predicted"/>
<evidence type="ECO:0000256" key="4">
    <source>
        <dbReference type="ARBA" id="ARBA00022989"/>
    </source>
</evidence>
<feature type="transmembrane region" description="Helical" evidence="6">
    <location>
        <begin position="348"/>
        <end position="368"/>
    </location>
</feature>
<feature type="transmembrane region" description="Helical" evidence="6">
    <location>
        <begin position="67"/>
        <end position="85"/>
    </location>
</feature>
<dbReference type="EMBL" id="JABAFY010000007">
    <property type="protein sequence ID" value="NME51594.1"/>
    <property type="molecule type" value="Genomic_DNA"/>
</dbReference>
<protein>
    <submittedName>
        <fullName evidence="8">SLC13 family permease</fullName>
    </submittedName>
</protein>
<sequence>MFGFGLLDPVEPLTPLGMRLVGVFLGVLYGWVFIEIVWPSLAGLLAMMLVGGMKPVTLLNNSFGHPIVQMMFFIFVFCATINHYGLSRFISLWFITRKFVAGRPWLFSFTFLASIFILGALTSASPAALIGWSILYGVCEVCGYKKGDSYPTMMVFGIVFAAQIGQSMIPFKQVALTVFSAYETMSGMGIDYAKYMLIACLICLLCALFFIVLGKYIFRPDMSKLLNLEADKLDTDGSLNLTGVQKTVLLFLFLLVLLLLAPNFLPADFFLTRFLKAIGNTGIVILLVTVMAAIKVEGKPLLNFKVMVDSGVTWGIVLLLAFVQPLTIAMAAPGSGITDFLMQLLTPFFGESSSITFALFIGFAAVALTQVMNNGAVGVVLMPVIHSFCQASGMAPELPLIMVVMGVHFAFLTPAASASAALLHGNEWCNTKAIWKSSPLAILGAYAATAIVTLLLGSLLYS</sequence>
<evidence type="ECO:0000259" key="7">
    <source>
        <dbReference type="Pfam" id="PF03600"/>
    </source>
</evidence>
<dbReference type="AlphaFoldDB" id="A0A848CD87"/>
<accession>A0A848CD87</accession>
<reference evidence="8 9" key="1">
    <citation type="submission" date="2020-04" db="EMBL/GenBank/DDBJ databases">
        <authorList>
            <person name="Hitch T.C.A."/>
            <person name="Wylensek D."/>
            <person name="Clavel T."/>
        </authorList>
    </citation>
    <scope>NUCLEOTIDE SEQUENCE [LARGE SCALE GENOMIC DNA]</scope>
    <source>
        <strain evidence="8 9">PG-251-APC-1</strain>
    </source>
</reference>
<feature type="transmembrane region" description="Helical" evidence="6">
    <location>
        <begin position="277"/>
        <end position="294"/>
    </location>
</feature>
<evidence type="ECO:0000256" key="2">
    <source>
        <dbReference type="ARBA" id="ARBA00022448"/>
    </source>
</evidence>
<evidence type="ECO:0000256" key="5">
    <source>
        <dbReference type="ARBA" id="ARBA00023136"/>
    </source>
</evidence>
<feature type="transmembrane region" description="Helical" evidence="6">
    <location>
        <begin position="105"/>
        <end position="138"/>
    </location>
</feature>
<evidence type="ECO:0000256" key="6">
    <source>
        <dbReference type="SAM" id="Phobius"/>
    </source>
</evidence>
<feature type="transmembrane region" description="Helical" evidence="6">
    <location>
        <begin position="443"/>
        <end position="461"/>
    </location>
</feature>
<dbReference type="PANTHER" id="PTHR10283:SF82">
    <property type="entry name" value="SOLUTE CARRIER FAMILY 13 MEMBER 2"/>
    <property type="match status" value="1"/>
</dbReference>
<feature type="transmembrane region" description="Helical" evidence="6">
    <location>
        <begin position="375"/>
        <end position="394"/>
    </location>
</feature>
<dbReference type="GO" id="GO:0022857">
    <property type="term" value="F:transmembrane transporter activity"/>
    <property type="evidence" value="ECO:0007669"/>
    <property type="project" value="TreeGrafter"/>
</dbReference>
<feature type="transmembrane region" description="Helical" evidence="6">
    <location>
        <begin position="248"/>
        <end position="265"/>
    </location>
</feature>
<feature type="transmembrane region" description="Helical" evidence="6">
    <location>
        <begin position="306"/>
        <end position="328"/>
    </location>
</feature>
<feature type="transmembrane region" description="Helical" evidence="6">
    <location>
        <begin position="195"/>
        <end position="218"/>
    </location>
</feature>
<comment type="caution">
    <text evidence="8">The sequence shown here is derived from an EMBL/GenBank/DDBJ whole genome shotgun (WGS) entry which is preliminary data.</text>
</comment>
<keyword evidence="4 6" id="KW-1133">Transmembrane helix</keyword>
<comment type="subcellular location">
    <subcellularLocation>
        <location evidence="1">Membrane</location>
        <topology evidence="1">Multi-pass membrane protein</topology>
    </subcellularLocation>
</comment>
<gene>
    <name evidence="8" type="ORF">HF854_03380</name>
</gene>
<name>A0A848CD87_9BACT</name>
<evidence type="ECO:0000313" key="8">
    <source>
        <dbReference type="EMBL" id="NME51594.1"/>
    </source>
</evidence>
<keyword evidence="2" id="KW-0813">Transport</keyword>
<dbReference type="Proteomes" id="UP000522333">
    <property type="component" value="Unassembled WGS sequence"/>
</dbReference>
<evidence type="ECO:0000256" key="3">
    <source>
        <dbReference type="ARBA" id="ARBA00022692"/>
    </source>
</evidence>
<organism evidence="8 9">
    <name type="scientific">Desulfovibrio piger</name>
    <dbReference type="NCBI Taxonomy" id="901"/>
    <lineage>
        <taxon>Bacteria</taxon>
        <taxon>Pseudomonadati</taxon>
        <taxon>Thermodesulfobacteriota</taxon>
        <taxon>Desulfovibrionia</taxon>
        <taxon>Desulfovibrionales</taxon>
        <taxon>Desulfovibrionaceae</taxon>
        <taxon>Desulfovibrio</taxon>
    </lineage>
</organism>
<feature type="domain" description="Citrate transporter-like" evidence="7">
    <location>
        <begin position="34"/>
        <end position="404"/>
    </location>
</feature>
<feature type="transmembrane region" description="Helical" evidence="6">
    <location>
        <begin position="150"/>
        <end position="169"/>
    </location>
</feature>
<dbReference type="Pfam" id="PF03600">
    <property type="entry name" value="CitMHS"/>
    <property type="match status" value="1"/>
</dbReference>
<dbReference type="GO" id="GO:0005886">
    <property type="term" value="C:plasma membrane"/>
    <property type="evidence" value="ECO:0007669"/>
    <property type="project" value="TreeGrafter"/>
</dbReference>
<dbReference type="PANTHER" id="PTHR10283">
    <property type="entry name" value="SOLUTE CARRIER FAMILY 13 MEMBER"/>
    <property type="match status" value="1"/>
</dbReference>